<evidence type="ECO:0008006" key="3">
    <source>
        <dbReference type="Google" id="ProtNLM"/>
    </source>
</evidence>
<evidence type="ECO:0000313" key="2">
    <source>
        <dbReference type="Proteomes" id="UP001142400"/>
    </source>
</evidence>
<protein>
    <recommendedName>
        <fullName evidence="3">Alpha/beta hydrolase</fullName>
    </recommendedName>
</protein>
<organism evidence="1 2">
    <name type="scientific">Streptomyces malaysiensis subsp. samsunensis</name>
    <dbReference type="NCBI Taxonomy" id="459658"/>
    <lineage>
        <taxon>Bacteria</taxon>
        <taxon>Bacillati</taxon>
        <taxon>Actinomycetota</taxon>
        <taxon>Actinomycetes</taxon>
        <taxon>Kitasatosporales</taxon>
        <taxon>Streptomycetaceae</taxon>
        <taxon>Streptomyces</taxon>
        <taxon>Streptomyces violaceusniger group</taxon>
    </lineage>
</organism>
<dbReference type="Proteomes" id="UP001142400">
    <property type="component" value="Unassembled WGS sequence"/>
</dbReference>
<dbReference type="RefSeq" id="WP_257630065.1">
    <property type="nucleotide sequence ID" value="NZ_JANIIC010000004.1"/>
</dbReference>
<evidence type="ECO:0000313" key="1">
    <source>
        <dbReference type="EMBL" id="MCQ8828594.1"/>
    </source>
</evidence>
<name>A0A9X2LS36_STRMQ</name>
<dbReference type="EMBL" id="JANIIC010000004">
    <property type="protein sequence ID" value="MCQ8828594.1"/>
    <property type="molecule type" value="Genomic_DNA"/>
</dbReference>
<reference evidence="1" key="1">
    <citation type="submission" date="2022-06" db="EMBL/GenBank/DDBJ databases">
        <title>WGS of actinobacteria.</title>
        <authorList>
            <person name="Thawai C."/>
        </authorList>
    </citation>
    <scope>NUCLEOTIDE SEQUENCE</scope>
    <source>
        <strain evidence="1">DSM 42010</strain>
    </source>
</reference>
<dbReference type="SUPFAM" id="SSF53474">
    <property type="entry name" value="alpha/beta-Hydrolases"/>
    <property type="match status" value="1"/>
</dbReference>
<proteinExistence type="predicted"/>
<keyword evidence="2" id="KW-1185">Reference proteome</keyword>
<dbReference type="InterPro" id="IPR029058">
    <property type="entry name" value="AB_hydrolase_fold"/>
</dbReference>
<comment type="caution">
    <text evidence="1">The sequence shown here is derived from an EMBL/GenBank/DDBJ whole genome shotgun (WGS) entry which is preliminary data.</text>
</comment>
<sequence length="78" mass="7914">MPTLVLAGHGDASLSEDRAAALAAAMPAATVRRRPGFSHFCHAEQPGDVGADIAGFLDGLTALPATTPLATTLLTTEE</sequence>
<gene>
    <name evidence="1" type="ORF">NQU54_05745</name>
</gene>
<accession>A0A9X2LS36</accession>
<dbReference type="AlphaFoldDB" id="A0A9X2LS36"/>
<dbReference type="Gene3D" id="3.40.50.1820">
    <property type="entry name" value="alpha/beta hydrolase"/>
    <property type="match status" value="1"/>
</dbReference>